<proteinExistence type="predicted"/>
<protein>
    <submittedName>
        <fullName evidence="1">Uncharacterized protein</fullName>
    </submittedName>
</protein>
<dbReference type="EMBL" id="MSDU01000054">
    <property type="protein sequence ID" value="OLN21330.1"/>
    <property type="molecule type" value="Genomic_DNA"/>
</dbReference>
<dbReference type="AlphaFoldDB" id="A0A1Q8Q1X4"/>
<keyword evidence="2" id="KW-1185">Reference proteome</keyword>
<organism evidence="1 2">
    <name type="scientific">Domibacillus antri</name>
    <dbReference type="NCBI Taxonomy" id="1714264"/>
    <lineage>
        <taxon>Bacteria</taxon>
        <taxon>Bacillati</taxon>
        <taxon>Bacillota</taxon>
        <taxon>Bacilli</taxon>
        <taxon>Bacillales</taxon>
        <taxon>Bacillaceae</taxon>
        <taxon>Domibacillus</taxon>
    </lineage>
</organism>
<evidence type="ECO:0000313" key="2">
    <source>
        <dbReference type="Proteomes" id="UP000185568"/>
    </source>
</evidence>
<sequence length="193" mass="22658">MANSKINLERLLNPQSFPDKLNLFTIDNVKEIMNLNSTERKKTVDEFWDEEDIEDLSRYDYSPDSTMLIQFAVEEHCIKIENLSKKTKIQIDILKDLIKGKLMPWKLKAEEVLTLINILDIPCDDFIKGIVNKKITVSLKQLKISGMHLPRAKNLSQKEQKKAMIEMERQIAIQDEEEERDIFIQELKNLVNR</sequence>
<dbReference type="OrthoDB" id="2968369at2"/>
<evidence type="ECO:0000313" key="1">
    <source>
        <dbReference type="EMBL" id="OLN21330.1"/>
    </source>
</evidence>
<dbReference type="Proteomes" id="UP000185568">
    <property type="component" value="Unassembled WGS sequence"/>
</dbReference>
<name>A0A1Q8Q1X4_9BACI</name>
<reference evidence="1 2" key="1">
    <citation type="submission" date="2016-12" db="EMBL/GenBank/DDBJ databases">
        <title>Domibacillus antri genome sequencing.</title>
        <authorList>
            <person name="Verma A."/>
            <person name="Krishnamurthi S."/>
        </authorList>
    </citation>
    <scope>NUCLEOTIDE SEQUENCE [LARGE SCALE GENOMIC DNA]</scope>
    <source>
        <strain evidence="1 2">XD80</strain>
    </source>
</reference>
<dbReference type="RefSeq" id="WP_075399617.1">
    <property type="nucleotide sequence ID" value="NZ_MSDU01000054.1"/>
</dbReference>
<accession>A0A1Q8Q1X4</accession>
<comment type="caution">
    <text evidence="1">The sequence shown here is derived from an EMBL/GenBank/DDBJ whole genome shotgun (WGS) entry which is preliminary data.</text>
</comment>
<gene>
    <name evidence="1" type="ORF">BTO30_15580</name>
</gene>